<keyword evidence="10" id="KW-0963">Cytoplasm</keyword>
<feature type="binding site" evidence="10">
    <location>
        <position position="256"/>
    </location>
    <ligand>
        <name>NADPH</name>
        <dbReference type="ChEBI" id="CHEBI:57783"/>
    </ligand>
</feature>
<keyword evidence="2 10" id="KW-0444">Lipid biosynthesis</keyword>
<evidence type="ECO:0000256" key="9">
    <source>
        <dbReference type="ARBA" id="ARBA00023264"/>
    </source>
</evidence>
<dbReference type="HAMAP" id="MF_00394">
    <property type="entry name" value="NAD_Glyc3P_dehydrog"/>
    <property type="match status" value="1"/>
</dbReference>
<dbReference type="PANTHER" id="PTHR11728:SF1">
    <property type="entry name" value="GLYCEROL-3-PHOSPHATE DEHYDROGENASE [NAD(+)] 2, CHLOROPLASTIC"/>
    <property type="match status" value="1"/>
</dbReference>
<proteinExistence type="inferred from homology"/>
<feature type="active site" description="Proton acceptor" evidence="10 11">
    <location>
        <position position="192"/>
    </location>
</feature>
<dbReference type="GO" id="GO:0046167">
    <property type="term" value="P:glycerol-3-phosphate biosynthetic process"/>
    <property type="evidence" value="ECO:0007669"/>
    <property type="project" value="UniProtKB-UniRule"/>
</dbReference>
<comment type="function">
    <text evidence="10">Catalyzes the reduction of the glycolytic intermediate dihydroxyacetone phosphate (DHAP) to sn-glycerol 3-phosphate (G3P), the key precursor for phospholipid synthesis.</text>
</comment>
<feature type="domain" description="Glycerol-3-phosphate dehydrogenase NAD-dependent N-terminal" evidence="16">
    <location>
        <begin position="7"/>
        <end position="159"/>
    </location>
</feature>
<dbReference type="PROSITE" id="PS00957">
    <property type="entry name" value="NAD_G3PDH"/>
    <property type="match status" value="1"/>
</dbReference>
<dbReference type="InterPro" id="IPR006168">
    <property type="entry name" value="G3P_DH_NAD-dep"/>
</dbReference>
<keyword evidence="5 10" id="KW-0560">Oxidoreductase</keyword>
<dbReference type="Pfam" id="PF01210">
    <property type="entry name" value="NAD_Gly3P_dh_N"/>
    <property type="match status" value="1"/>
</dbReference>
<feature type="binding site" evidence="13">
    <location>
        <position position="256"/>
    </location>
    <ligand>
        <name>NAD(+)</name>
        <dbReference type="ChEBI" id="CHEBI:57540"/>
    </ligand>
</feature>
<feature type="binding site" evidence="10">
    <location>
        <position position="109"/>
    </location>
    <ligand>
        <name>NADPH</name>
        <dbReference type="ChEBI" id="CHEBI:57783"/>
    </ligand>
</feature>
<dbReference type="OrthoDB" id="9812273at2"/>
<evidence type="ECO:0000259" key="16">
    <source>
        <dbReference type="Pfam" id="PF01210"/>
    </source>
</evidence>
<dbReference type="InterPro" id="IPR013328">
    <property type="entry name" value="6PGD_dom2"/>
</dbReference>
<evidence type="ECO:0000313" key="20">
    <source>
        <dbReference type="Proteomes" id="UP000298545"/>
    </source>
</evidence>
<dbReference type="GO" id="GO:0008654">
    <property type="term" value="P:phospholipid biosynthetic process"/>
    <property type="evidence" value="ECO:0007669"/>
    <property type="project" value="UniProtKB-KW"/>
</dbReference>
<dbReference type="InterPro" id="IPR036291">
    <property type="entry name" value="NAD(P)-bd_dom_sf"/>
</dbReference>
<feature type="binding site" evidence="10">
    <location>
        <position position="192"/>
    </location>
    <ligand>
        <name>sn-glycerol 3-phosphate</name>
        <dbReference type="ChEBI" id="CHEBI:57597"/>
    </ligand>
</feature>
<comment type="catalytic activity">
    <reaction evidence="10">
        <text>sn-glycerol 3-phosphate + NAD(+) = dihydroxyacetone phosphate + NADH + H(+)</text>
        <dbReference type="Rhea" id="RHEA:11092"/>
        <dbReference type="ChEBI" id="CHEBI:15378"/>
        <dbReference type="ChEBI" id="CHEBI:57540"/>
        <dbReference type="ChEBI" id="CHEBI:57597"/>
        <dbReference type="ChEBI" id="CHEBI:57642"/>
        <dbReference type="ChEBI" id="CHEBI:57945"/>
        <dbReference type="EC" id="1.1.1.94"/>
    </reaction>
</comment>
<dbReference type="GO" id="GO:0046168">
    <property type="term" value="P:glycerol-3-phosphate catabolic process"/>
    <property type="evidence" value="ECO:0007669"/>
    <property type="project" value="InterPro"/>
</dbReference>
<dbReference type="EMBL" id="CP039691">
    <property type="protein sequence ID" value="QCI96824.1"/>
    <property type="molecule type" value="Genomic_DNA"/>
</dbReference>
<dbReference type="NCBIfam" id="NF000942">
    <property type="entry name" value="PRK00094.1-4"/>
    <property type="match status" value="1"/>
</dbReference>
<dbReference type="NCBIfam" id="NF000940">
    <property type="entry name" value="PRK00094.1-2"/>
    <property type="match status" value="1"/>
</dbReference>
<name>A0A4D7DMD5_9HYPH</name>
<feature type="binding site" evidence="13">
    <location>
        <position position="141"/>
    </location>
    <ligand>
        <name>NAD(+)</name>
        <dbReference type="ChEBI" id="CHEBI:57540"/>
    </ligand>
</feature>
<dbReference type="RefSeq" id="WP_027673668.1">
    <property type="nucleotide sequence ID" value="NZ_CP039691.1"/>
</dbReference>
<dbReference type="GO" id="GO:0051287">
    <property type="term" value="F:NAD binding"/>
    <property type="evidence" value="ECO:0007669"/>
    <property type="project" value="InterPro"/>
</dbReference>
<evidence type="ECO:0000313" key="18">
    <source>
        <dbReference type="EMBL" id="QCI96824.1"/>
    </source>
</evidence>
<evidence type="ECO:0000256" key="3">
    <source>
        <dbReference type="ARBA" id="ARBA00022741"/>
    </source>
</evidence>
<dbReference type="Gene3D" id="3.40.50.720">
    <property type="entry name" value="NAD(P)-binding Rossmann-like Domain"/>
    <property type="match status" value="1"/>
</dbReference>
<keyword evidence="8 10" id="KW-0594">Phospholipid biosynthesis</keyword>
<evidence type="ECO:0000313" key="19">
    <source>
        <dbReference type="EMBL" id="QYA07750.1"/>
    </source>
</evidence>
<reference evidence="19 21" key="2">
    <citation type="submission" date="2021-03" db="EMBL/GenBank/DDBJ databases">
        <title>Rapid diversification of plasmids in a genus of pathogenic and nitrogen fixing bacteria.</title>
        <authorList>
            <person name="Weisberg A.J."/>
            <person name="Miller M."/>
            <person name="Ream W."/>
            <person name="Grunwald N.J."/>
            <person name="Chang J.H."/>
        </authorList>
    </citation>
    <scope>NUCLEOTIDE SEQUENCE [LARGE SCALE GENOMIC DNA]</scope>
    <source>
        <strain evidence="19 21">AF3.44</strain>
    </source>
</reference>
<keyword evidence="7 10" id="KW-0443">Lipid metabolism</keyword>
<feature type="binding site" evidence="10">
    <location>
        <position position="255"/>
    </location>
    <ligand>
        <name>sn-glycerol 3-phosphate</name>
        <dbReference type="ChEBI" id="CHEBI:57597"/>
    </ligand>
</feature>
<comment type="caution">
    <text evidence="10">Lacks conserved residue(s) required for the propagation of feature annotation.</text>
</comment>
<keyword evidence="9 10" id="KW-1208">Phospholipid metabolism</keyword>
<dbReference type="GO" id="GO:0006650">
    <property type="term" value="P:glycerophospholipid metabolic process"/>
    <property type="evidence" value="ECO:0007669"/>
    <property type="project" value="UniProtKB-UniRule"/>
</dbReference>
<dbReference type="GO" id="GO:0047952">
    <property type="term" value="F:glycerol-3-phosphate dehydrogenase [NAD(P)+] activity"/>
    <property type="evidence" value="ECO:0007669"/>
    <property type="project" value="UniProtKB-UniRule"/>
</dbReference>
<dbReference type="EMBL" id="CP072167">
    <property type="protein sequence ID" value="QYA07750.1"/>
    <property type="molecule type" value="Genomic_DNA"/>
</dbReference>
<keyword evidence="3 10" id="KW-0547">Nucleotide-binding</keyword>
<keyword evidence="4 10" id="KW-0521">NADP</keyword>
<dbReference type="SUPFAM" id="SSF48179">
    <property type="entry name" value="6-phosphogluconate dehydrogenase C-terminal domain-like"/>
    <property type="match status" value="1"/>
</dbReference>
<evidence type="ECO:0000256" key="1">
    <source>
        <dbReference type="ARBA" id="ARBA00011009"/>
    </source>
</evidence>
<feature type="binding site" evidence="10">
    <location>
        <position position="277"/>
    </location>
    <ligand>
        <name>NADPH</name>
        <dbReference type="ChEBI" id="CHEBI:57783"/>
    </ligand>
</feature>
<dbReference type="EC" id="1.1.1.94" evidence="10"/>
<dbReference type="KEGG" id="alf:CFBP5473_02150"/>
<sequence length="329" mass="33730">MSTRENVVVIGAGAFGTAIAVVVALENRHDVTLLGRDPALIADLQADGVHDAALPGIELPDTLKYSADPEILQNAGIVLFAMPSQAQADAARHYGPYLAKDAVIVTCAKGIDRSSGQLLTDVLEKELPHHAVGVLSGPGFASDIAKGLPTAMAIAARDSGIAERLAQTISGQTFRLYASTDRIGVQLGGALKNVLAIAAGIVEGAGLGDSARAALISRGLAEMSRLVVAMGGMADTVRGLSGLGDLVLTATSHQSRNLRFGISLGQGGNPGAFHGGLVEGAYAASVASRLAAERGIEMPVTDAVAAIIDGRLDIRTAMQQLMTRPITTE</sequence>
<reference evidence="18 20" key="1">
    <citation type="submission" date="2019-04" db="EMBL/GenBank/DDBJ databases">
        <title>Complete genome sequence of Agrobacterium larrymoorei CFBP5473.</title>
        <authorList>
            <person name="Haryono M."/>
            <person name="Chou L."/>
            <person name="Lin Y.-C."/>
            <person name="Lai E.-M."/>
            <person name="Kuo C.-H."/>
        </authorList>
    </citation>
    <scope>NUCLEOTIDE SEQUENCE [LARGE SCALE GENOMIC DNA]</scope>
    <source>
        <strain evidence="18 20">CFBP5473</strain>
    </source>
</reference>
<dbReference type="Proteomes" id="UP000826513">
    <property type="component" value="Chromosome 1"/>
</dbReference>
<dbReference type="UniPathway" id="UPA00940"/>
<feature type="binding site" evidence="12">
    <location>
        <begin position="256"/>
        <end position="257"/>
    </location>
    <ligand>
        <name>substrate</name>
    </ligand>
</feature>
<dbReference type="InterPro" id="IPR006109">
    <property type="entry name" value="G3P_DH_NAD-dep_C"/>
</dbReference>
<gene>
    <name evidence="10" type="primary">gpsA</name>
    <name evidence="18" type="ORF">CFBP5473_02150</name>
    <name evidence="19" type="ORF">J5285_03245</name>
</gene>
<feature type="binding site" evidence="10">
    <location>
        <position position="137"/>
    </location>
    <ligand>
        <name>sn-glycerol 3-phosphate</name>
        <dbReference type="ChEBI" id="CHEBI:57597"/>
    </ligand>
</feature>
<evidence type="ECO:0000256" key="5">
    <source>
        <dbReference type="ARBA" id="ARBA00023002"/>
    </source>
</evidence>
<feature type="binding site" evidence="10">
    <location>
        <position position="279"/>
    </location>
    <ligand>
        <name>NADPH</name>
        <dbReference type="ChEBI" id="CHEBI:57783"/>
    </ligand>
</feature>
<evidence type="ECO:0000256" key="4">
    <source>
        <dbReference type="ARBA" id="ARBA00022857"/>
    </source>
</evidence>
<evidence type="ECO:0000256" key="12">
    <source>
        <dbReference type="PIRSR" id="PIRSR000114-2"/>
    </source>
</evidence>
<dbReference type="Pfam" id="PF07479">
    <property type="entry name" value="NAD_Gly3P_dh_C"/>
    <property type="match status" value="1"/>
</dbReference>
<evidence type="ECO:0000256" key="2">
    <source>
        <dbReference type="ARBA" id="ARBA00022516"/>
    </source>
</evidence>
<dbReference type="GO" id="GO:0005975">
    <property type="term" value="P:carbohydrate metabolic process"/>
    <property type="evidence" value="ECO:0007669"/>
    <property type="project" value="InterPro"/>
</dbReference>
<dbReference type="STRING" id="1367849.GCA_000518585_00784"/>
<keyword evidence="6 10" id="KW-0520">NAD</keyword>
<dbReference type="FunFam" id="3.40.50.720:FF:000019">
    <property type="entry name" value="Glycerol-3-phosphate dehydrogenase [NAD(P)+]"/>
    <property type="match status" value="1"/>
</dbReference>
<evidence type="ECO:0000259" key="17">
    <source>
        <dbReference type="Pfam" id="PF07479"/>
    </source>
</evidence>
<feature type="domain" description="Glycerol-3-phosphate dehydrogenase NAD-dependent C-terminal" evidence="17">
    <location>
        <begin position="181"/>
        <end position="318"/>
    </location>
</feature>
<dbReference type="Proteomes" id="UP000298545">
    <property type="component" value="Chromosome circular"/>
</dbReference>
<dbReference type="PIRSF" id="PIRSF000114">
    <property type="entry name" value="Glycerol-3-P_dh"/>
    <property type="match status" value="1"/>
</dbReference>
<feature type="binding site" evidence="13">
    <location>
        <begin position="11"/>
        <end position="16"/>
    </location>
    <ligand>
        <name>NAD(+)</name>
        <dbReference type="ChEBI" id="CHEBI:57540"/>
    </ligand>
</feature>
<dbReference type="SUPFAM" id="SSF51735">
    <property type="entry name" value="NAD(P)-binding Rossmann-fold domains"/>
    <property type="match status" value="1"/>
</dbReference>
<feature type="binding site" evidence="10">
    <location>
        <position position="245"/>
    </location>
    <ligand>
        <name>sn-glycerol 3-phosphate</name>
        <dbReference type="ChEBI" id="CHEBI:57597"/>
    </ligand>
</feature>
<comment type="similarity">
    <text evidence="1 10 14">Belongs to the NAD-dependent glycerol-3-phosphate dehydrogenase family.</text>
</comment>
<evidence type="ECO:0000313" key="21">
    <source>
        <dbReference type="Proteomes" id="UP000826513"/>
    </source>
</evidence>
<comment type="pathway">
    <text evidence="10">Membrane lipid metabolism; glycerophospholipid metabolism.</text>
</comment>
<keyword evidence="21" id="KW-1185">Reference proteome</keyword>
<feature type="binding site" evidence="10">
    <location>
        <position position="257"/>
    </location>
    <ligand>
        <name>sn-glycerol 3-phosphate</name>
        <dbReference type="ChEBI" id="CHEBI:57597"/>
    </ligand>
</feature>
<dbReference type="PANTHER" id="PTHR11728">
    <property type="entry name" value="GLYCEROL-3-PHOSPHATE DEHYDROGENASE"/>
    <property type="match status" value="1"/>
</dbReference>
<dbReference type="InterPro" id="IPR011128">
    <property type="entry name" value="G3P_DH_NAD-dep_N"/>
</dbReference>
<evidence type="ECO:0000256" key="13">
    <source>
        <dbReference type="PIRSR" id="PIRSR000114-3"/>
    </source>
</evidence>
<evidence type="ECO:0000256" key="6">
    <source>
        <dbReference type="ARBA" id="ARBA00023027"/>
    </source>
</evidence>
<dbReference type="PRINTS" id="PR00077">
    <property type="entry name" value="GPDHDRGNASE"/>
</dbReference>
<protein>
    <recommendedName>
        <fullName evidence="10">Glycerol-3-phosphate dehydrogenase [NAD(P)+]</fullName>
        <ecNumber evidence="10">1.1.1.94</ecNumber>
    </recommendedName>
    <alternativeName>
        <fullName evidence="10">NAD(P)(+)-dependent glycerol-3-phosphate dehydrogenase</fullName>
    </alternativeName>
    <alternativeName>
        <fullName evidence="10">NAD(P)H-dependent dihydroxyacetone-phosphate reductase</fullName>
    </alternativeName>
</protein>
<evidence type="ECO:0000256" key="8">
    <source>
        <dbReference type="ARBA" id="ARBA00023209"/>
    </source>
</evidence>
<accession>A0A4D7DMD5</accession>
<comment type="catalytic activity">
    <reaction evidence="10 15">
        <text>sn-glycerol 3-phosphate + NADP(+) = dihydroxyacetone phosphate + NADPH + H(+)</text>
        <dbReference type="Rhea" id="RHEA:11096"/>
        <dbReference type="ChEBI" id="CHEBI:15378"/>
        <dbReference type="ChEBI" id="CHEBI:57597"/>
        <dbReference type="ChEBI" id="CHEBI:57642"/>
        <dbReference type="ChEBI" id="CHEBI:57783"/>
        <dbReference type="ChEBI" id="CHEBI:58349"/>
        <dbReference type="EC" id="1.1.1.94"/>
    </reaction>
</comment>
<dbReference type="AlphaFoldDB" id="A0A4D7DMD5"/>
<comment type="subcellular location">
    <subcellularLocation>
        <location evidence="10">Cytoplasm</location>
    </subcellularLocation>
</comment>
<feature type="binding site" evidence="10">
    <location>
        <position position="15"/>
    </location>
    <ligand>
        <name>NADPH</name>
        <dbReference type="ChEBI" id="CHEBI:57783"/>
    </ligand>
</feature>
<feature type="binding site" evidence="10">
    <location>
        <position position="141"/>
    </location>
    <ligand>
        <name>NADPH</name>
        <dbReference type="ChEBI" id="CHEBI:57783"/>
    </ligand>
</feature>
<feature type="binding site" evidence="10">
    <location>
        <position position="256"/>
    </location>
    <ligand>
        <name>sn-glycerol 3-phosphate</name>
        <dbReference type="ChEBI" id="CHEBI:57597"/>
    </ligand>
</feature>
<evidence type="ECO:0000256" key="15">
    <source>
        <dbReference type="RuleBase" id="RU000439"/>
    </source>
</evidence>
<dbReference type="GO" id="GO:0005829">
    <property type="term" value="C:cytosol"/>
    <property type="evidence" value="ECO:0007669"/>
    <property type="project" value="TreeGrafter"/>
</dbReference>
<feature type="binding site" evidence="10">
    <location>
        <position position="36"/>
    </location>
    <ligand>
        <name>NADPH</name>
        <dbReference type="ChEBI" id="CHEBI:57783"/>
    </ligand>
</feature>
<organism evidence="18 20">
    <name type="scientific">Agrobacterium larrymoorei</name>
    <dbReference type="NCBI Taxonomy" id="160699"/>
    <lineage>
        <taxon>Bacteria</taxon>
        <taxon>Pseudomonadati</taxon>
        <taxon>Pseudomonadota</taxon>
        <taxon>Alphaproteobacteria</taxon>
        <taxon>Hyphomicrobiales</taxon>
        <taxon>Rhizobiaceae</taxon>
        <taxon>Rhizobium/Agrobacterium group</taxon>
        <taxon>Agrobacterium</taxon>
    </lineage>
</organism>
<evidence type="ECO:0000256" key="14">
    <source>
        <dbReference type="RuleBase" id="RU000437"/>
    </source>
</evidence>
<dbReference type="Gene3D" id="1.10.1040.10">
    <property type="entry name" value="N-(1-d-carboxylethyl)-l-norvaline Dehydrogenase, domain 2"/>
    <property type="match status" value="1"/>
</dbReference>
<evidence type="ECO:0000256" key="10">
    <source>
        <dbReference type="HAMAP-Rule" id="MF_00394"/>
    </source>
</evidence>
<evidence type="ECO:0000256" key="11">
    <source>
        <dbReference type="PIRSR" id="PIRSR000114-1"/>
    </source>
</evidence>
<evidence type="ECO:0000256" key="7">
    <source>
        <dbReference type="ARBA" id="ARBA00023098"/>
    </source>
</evidence>
<feature type="binding site" evidence="12">
    <location>
        <position position="109"/>
    </location>
    <ligand>
        <name>substrate</name>
    </ligand>
</feature>
<feature type="binding site" evidence="10">
    <location>
        <position position="109"/>
    </location>
    <ligand>
        <name>sn-glycerol 3-phosphate</name>
        <dbReference type="ChEBI" id="CHEBI:57597"/>
    </ligand>
</feature>
<dbReference type="InterPro" id="IPR008927">
    <property type="entry name" value="6-PGluconate_DH-like_C_sf"/>
</dbReference>